<dbReference type="Gene3D" id="3.40.50.300">
    <property type="entry name" value="P-loop containing nucleotide triphosphate hydrolases"/>
    <property type="match status" value="2"/>
</dbReference>
<dbReference type="SUPFAM" id="SSF52540">
    <property type="entry name" value="P-loop containing nucleoside triphosphate hydrolases"/>
    <property type="match status" value="2"/>
</dbReference>
<dbReference type="InterPro" id="IPR032781">
    <property type="entry name" value="ABC_tran_Xtn"/>
</dbReference>
<sequence>MATYVDILKSEFPEIDSELFDYITGVLDSGADFEDGEEVYDAIGGVLQDVSADSKNEDDIRDICLQMNNHRGTQKQVLLDAPVQLSQISSFVSSSVQTVDAKKLEKAEAKLKAKHERRNEKDSQKASTTTFASRTLTCLLQGAELSLASGRRYGLIGRNGLGKTTLLKMLASRNLRVPGHISILHVEQEVAGDETAALQSVLESDRQREDLLHEEKMLNARIANGTADGMESVRLSEIYVKLEEIEADKAPARASVILAGLGFSPRMQQQATKEFSGGWRMRLALARALFPTNMLDVRAILWLENYLQTWQSTILVVSHDRNFLNAVVTDIVHLHSQRLDSYRGDYENFIKTKEDRLKNQQREYEAQLQYRQHIQVFIDRFRYNANRAAQVQSKLKLLEKLPELKFPDNFEKLSPPILQLDEVEFYYTPDQRLFSGLNLSADLESRICIVGENGAGKTTVLKLLMGELTPVGGVRQAHRNLKIGYFSQHHVDQLDLNVCSVELLLNKFPGRTEEEYRHQLGGYGITGELATRPVASLSGGQKSRVAFAQMTMPCPNFYILDEPTNHLDMETIEALAKALNKFRGGVILVSHDERLIRLVCKELWVCENGKVQRIDGGFDEYRDILHEQFRKEGYL</sequence>
<reference evidence="7" key="3">
    <citation type="submission" date="2025-09" db="UniProtKB">
        <authorList>
            <consortium name="Ensembl"/>
        </authorList>
    </citation>
    <scope>IDENTIFICATION</scope>
</reference>
<evidence type="ECO:0000256" key="4">
    <source>
        <dbReference type="ARBA" id="ARBA00022840"/>
    </source>
</evidence>
<dbReference type="InterPro" id="IPR027417">
    <property type="entry name" value="P-loop_NTPase"/>
</dbReference>
<dbReference type="GO" id="GO:0005524">
    <property type="term" value="F:ATP binding"/>
    <property type="evidence" value="ECO:0007669"/>
    <property type="project" value="UniProtKB-KW"/>
</dbReference>
<dbReference type="PROSITE" id="PS00211">
    <property type="entry name" value="ABC_TRANSPORTER_1"/>
    <property type="match status" value="2"/>
</dbReference>
<keyword evidence="5" id="KW-0007">Acetylation</keyword>
<dbReference type="GO" id="GO:0016887">
    <property type="term" value="F:ATP hydrolysis activity"/>
    <property type="evidence" value="ECO:0007669"/>
    <property type="project" value="InterPro"/>
</dbReference>
<dbReference type="Pfam" id="PF26051">
    <property type="entry name" value="PWI_ABCF3"/>
    <property type="match status" value="1"/>
</dbReference>
<dbReference type="AlphaFoldDB" id="A0AAQ5Y0K7"/>
<dbReference type="GeneTree" id="ENSGT00940000155604"/>
<dbReference type="Ensembl" id="ENSAOCT00000035434.1">
    <property type="protein sequence ID" value="ENSAOCP00000045155.1"/>
    <property type="gene ID" value="ENSAOCG00000007426.2"/>
</dbReference>
<name>A0AAQ5Y0K7_AMPOC</name>
<evidence type="ECO:0000313" key="7">
    <source>
        <dbReference type="Ensembl" id="ENSAOCP00000045155.1"/>
    </source>
</evidence>
<dbReference type="PROSITE" id="PS50893">
    <property type="entry name" value="ABC_TRANSPORTER_2"/>
    <property type="match status" value="2"/>
</dbReference>
<evidence type="ECO:0000256" key="1">
    <source>
        <dbReference type="ARBA" id="ARBA00011054"/>
    </source>
</evidence>
<evidence type="ECO:0000256" key="3">
    <source>
        <dbReference type="ARBA" id="ARBA00022741"/>
    </source>
</evidence>
<gene>
    <name evidence="7" type="primary">ABCF3</name>
</gene>
<dbReference type="PANTHER" id="PTHR19211">
    <property type="entry name" value="ATP-BINDING TRANSPORT PROTEIN-RELATED"/>
    <property type="match status" value="1"/>
</dbReference>
<dbReference type="InterPro" id="IPR050611">
    <property type="entry name" value="ABCF"/>
</dbReference>
<reference evidence="7" key="2">
    <citation type="submission" date="2025-08" db="UniProtKB">
        <authorList>
            <consortium name="Ensembl"/>
        </authorList>
    </citation>
    <scope>IDENTIFICATION</scope>
</reference>
<dbReference type="CDD" id="cd03221">
    <property type="entry name" value="ABCF_EF-3"/>
    <property type="match status" value="2"/>
</dbReference>
<dbReference type="SMART" id="SM00382">
    <property type="entry name" value="AAA"/>
    <property type="match status" value="2"/>
</dbReference>
<evidence type="ECO:0000313" key="8">
    <source>
        <dbReference type="Proteomes" id="UP001501940"/>
    </source>
</evidence>
<dbReference type="Pfam" id="PF00005">
    <property type="entry name" value="ABC_tran"/>
    <property type="match status" value="2"/>
</dbReference>
<keyword evidence="3" id="KW-0547">Nucleotide-binding</keyword>
<keyword evidence="4" id="KW-0067">ATP-binding</keyword>
<accession>A0AAQ5Y0K7</accession>
<dbReference type="InterPro" id="IPR003593">
    <property type="entry name" value="AAA+_ATPase"/>
</dbReference>
<keyword evidence="8" id="KW-1185">Reference proteome</keyword>
<dbReference type="PANTHER" id="PTHR19211:SF117">
    <property type="entry name" value="ATP-BINDING CASSETTE SUB-FAMILY F MEMBER 3"/>
    <property type="match status" value="1"/>
</dbReference>
<proteinExistence type="inferred from homology"/>
<feature type="domain" description="ABC transporter" evidence="6">
    <location>
        <begin position="124"/>
        <end position="361"/>
    </location>
</feature>
<dbReference type="InterPro" id="IPR003439">
    <property type="entry name" value="ABC_transporter-like_ATP-bd"/>
</dbReference>
<dbReference type="Proteomes" id="UP001501940">
    <property type="component" value="Chromosome 7"/>
</dbReference>
<comment type="similarity">
    <text evidence="1">Belongs to the ABC transporter superfamily. ABCF family. EF3 subfamily.</text>
</comment>
<evidence type="ECO:0000259" key="6">
    <source>
        <dbReference type="PROSITE" id="PS50893"/>
    </source>
</evidence>
<evidence type="ECO:0000256" key="2">
    <source>
        <dbReference type="ARBA" id="ARBA00022737"/>
    </source>
</evidence>
<dbReference type="FunFam" id="3.40.50.300:FF:000104">
    <property type="entry name" value="ATP-binding cassette sub-family F member 3"/>
    <property type="match status" value="1"/>
</dbReference>
<reference evidence="7 8" key="1">
    <citation type="submission" date="2022-01" db="EMBL/GenBank/DDBJ databases">
        <title>A chromosome-scale genome assembly of the false clownfish, Amphiprion ocellaris.</title>
        <authorList>
            <person name="Ryu T."/>
        </authorList>
    </citation>
    <scope>NUCLEOTIDE SEQUENCE [LARGE SCALE GENOMIC DNA]</scope>
</reference>
<dbReference type="Pfam" id="PF12848">
    <property type="entry name" value="ABC_tran_Xtn"/>
    <property type="match status" value="1"/>
</dbReference>
<dbReference type="FunFam" id="3.40.50.300:FF:000011">
    <property type="entry name" value="Putative ABC transporter ATP-binding component"/>
    <property type="match status" value="1"/>
</dbReference>
<evidence type="ECO:0000256" key="5">
    <source>
        <dbReference type="ARBA" id="ARBA00022990"/>
    </source>
</evidence>
<feature type="domain" description="ABC transporter" evidence="6">
    <location>
        <begin position="418"/>
        <end position="633"/>
    </location>
</feature>
<keyword evidence="2" id="KW-0677">Repeat</keyword>
<dbReference type="InterPro" id="IPR058770">
    <property type="entry name" value="PWI_ABCF3"/>
</dbReference>
<organism evidence="7 8">
    <name type="scientific">Amphiprion ocellaris</name>
    <name type="common">Clown anemonefish</name>
    <dbReference type="NCBI Taxonomy" id="80972"/>
    <lineage>
        <taxon>Eukaryota</taxon>
        <taxon>Metazoa</taxon>
        <taxon>Chordata</taxon>
        <taxon>Craniata</taxon>
        <taxon>Vertebrata</taxon>
        <taxon>Euteleostomi</taxon>
        <taxon>Actinopterygii</taxon>
        <taxon>Neopterygii</taxon>
        <taxon>Teleostei</taxon>
        <taxon>Neoteleostei</taxon>
        <taxon>Acanthomorphata</taxon>
        <taxon>Ovalentaria</taxon>
        <taxon>Pomacentridae</taxon>
        <taxon>Amphiprion</taxon>
    </lineage>
</organism>
<protein>
    <recommendedName>
        <fullName evidence="6">ABC transporter domain-containing protein</fullName>
    </recommendedName>
</protein>
<dbReference type="InterPro" id="IPR017871">
    <property type="entry name" value="ABC_transporter-like_CS"/>
</dbReference>